<dbReference type="Pfam" id="PF14960">
    <property type="entry name" value="ATP_synth_reg"/>
    <property type="match status" value="1"/>
</dbReference>
<reference evidence="6" key="1">
    <citation type="submission" date="2025-08" db="UniProtKB">
        <authorList>
            <consortium name="Ensembl"/>
        </authorList>
    </citation>
    <scope>IDENTIFICATION</scope>
</reference>
<evidence type="ECO:0000313" key="6">
    <source>
        <dbReference type="Ensembl" id="ENSSDAP00000022118.1"/>
    </source>
</evidence>
<evidence type="ECO:0000256" key="3">
    <source>
        <dbReference type="ARBA" id="ARBA00022989"/>
    </source>
</evidence>
<keyword evidence="5" id="KW-0472">Membrane</keyword>
<protein>
    <submittedName>
        <fullName evidence="6">Uncharacterized protein</fullName>
    </submittedName>
</protein>
<dbReference type="PRINTS" id="PR01821">
    <property type="entry name" value="DAPIT"/>
</dbReference>
<evidence type="ECO:0000256" key="2">
    <source>
        <dbReference type="ARBA" id="ARBA00022692"/>
    </source>
</evidence>
<dbReference type="PANTHER" id="PTHR34038:SF1">
    <property type="entry name" value="ATP SYNTHASE MEMBRANE SUBUNIT K, MITOCHONDRIAL"/>
    <property type="match status" value="1"/>
</dbReference>
<dbReference type="Proteomes" id="UP000694422">
    <property type="component" value="Unplaced"/>
</dbReference>
<proteinExistence type="predicted"/>
<evidence type="ECO:0000256" key="4">
    <source>
        <dbReference type="ARBA" id="ARBA00023128"/>
    </source>
</evidence>
<accession>A0A8C9UUP3</accession>
<evidence type="ECO:0000256" key="1">
    <source>
        <dbReference type="ARBA" id="ARBA00004304"/>
    </source>
</evidence>
<keyword evidence="3" id="KW-1133">Transmembrane helix</keyword>
<keyword evidence="7" id="KW-1185">Reference proteome</keyword>
<name>A0A8C9UUP3_SPEDA</name>
<dbReference type="GO" id="GO:0031966">
    <property type="term" value="C:mitochondrial membrane"/>
    <property type="evidence" value="ECO:0007669"/>
    <property type="project" value="UniProtKB-SubCell"/>
</dbReference>
<dbReference type="InterPro" id="IPR009125">
    <property type="entry name" value="ATPMK"/>
</dbReference>
<sequence>MVVQNTCSPTTQETEAGKLKPGKFLFGGIKKYFNTYTCTGRMICVQATYRGNALMILYFKLRSKNFHL</sequence>
<keyword evidence="2" id="KW-0812">Transmembrane</keyword>
<evidence type="ECO:0000256" key="5">
    <source>
        <dbReference type="ARBA" id="ARBA00023136"/>
    </source>
</evidence>
<dbReference type="PANTHER" id="PTHR34038">
    <property type="entry name" value="ATP SYNTHASE MEMBRANE SUBUNIT DAPIT, MITOCHONDRIAL"/>
    <property type="match status" value="1"/>
</dbReference>
<dbReference type="Ensembl" id="ENSSDAT00000025270.1">
    <property type="protein sequence ID" value="ENSSDAP00000022118.1"/>
    <property type="gene ID" value="ENSSDAG00000020118.1"/>
</dbReference>
<comment type="subcellular location">
    <subcellularLocation>
        <location evidence="1">Mitochondrion membrane</location>
        <topology evidence="1">Single-pass membrane protein</topology>
    </subcellularLocation>
</comment>
<dbReference type="AlphaFoldDB" id="A0A8C9UUP3"/>
<evidence type="ECO:0000313" key="7">
    <source>
        <dbReference type="Proteomes" id="UP000694422"/>
    </source>
</evidence>
<reference evidence="6" key="2">
    <citation type="submission" date="2025-09" db="UniProtKB">
        <authorList>
            <consortium name="Ensembl"/>
        </authorList>
    </citation>
    <scope>IDENTIFICATION</scope>
</reference>
<keyword evidence="4" id="KW-0496">Mitochondrion</keyword>
<organism evidence="6 7">
    <name type="scientific">Spermophilus dauricus</name>
    <name type="common">Daurian ground squirrel</name>
    <dbReference type="NCBI Taxonomy" id="99837"/>
    <lineage>
        <taxon>Eukaryota</taxon>
        <taxon>Metazoa</taxon>
        <taxon>Chordata</taxon>
        <taxon>Craniata</taxon>
        <taxon>Vertebrata</taxon>
        <taxon>Euteleostomi</taxon>
        <taxon>Mammalia</taxon>
        <taxon>Eutheria</taxon>
        <taxon>Euarchontoglires</taxon>
        <taxon>Glires</taxon>
        <taxon>Rodentia</taxon>
        <taxon>Sciuromorpha</taxon>
        <taxon>Sciuridae</taxon>
        <taxon>Xerinae</taxon>
        <taxon>Marmotini</taxon>
        <taxon>Spermophilus</taxon>
    </lineage>
</organism>